<keyword evidence="1" id="KW-1133">Transmembrane helix</keyword>
<evidence type="ECO:0000313" key="3">
    <source>
        <dbReference type="Proteomes" id="UP001321543"/>
    </source>
</evidence>
<dbReference type="EMBL" id="AP027728">
    <property type="protein sequence ID" value="BDZ39741.1"/>
    <property type="molecule type" value="Genomic_DNA"/>
</dbReference>
<dbReference type="RefSeq" id="WP_286300103.1">
    <property type="nucleotide sequence ID" value="NZ_AP027728.1"/>
</dbReference>
<accession>A0ABN6X500</accession>
<keyword evidence="1" id="KW-0472">Membrane</keyword>
<keyword evidence="1" id="KW-0812">Transmembrane</keyword>
<reference evidence="3" key="1">
    <citation type="journal article" date="2019" name="Int. J. Syst. Evol. Microbiol.">
        <title>The Global Catalogue of Microorganisms (GCM) 10K type strain sequencing project: providing services to taxonomists for standard genome sequencing and annotation.</title>
        <authorList>
            <consortium name="The Broad Institute Genomics Platform"/>
            <consortium name="The Broad Institute Genome Sequencing Center for Infectious Disease"/>
            <person name="Wu L."/>
            <person name="Ma J."/>
        </authorList>
    </citation>
    <scope>NUCLEOTIDE SEQUENCE [LARGE SCALE GENOMIC DNA]</scope>
    <source>
        <strain evidence="3">NBRC 106310</strain>
    </source>
</reference>
<evidence type="ECO:0000313" key="2">
    <source>
        <dbReference type="EMBL" id="BDZ39741.1"/>
    </source>
</evidence>
<name>A0ABN6X500_9MICO</name>
<proteinExistence type="predicted"/>
<organism evidence="2 3">
    <name type="scientific">Microbacterium suwonense</name>
    <dbReference type="NCBI Taxonomy" id="683047"/>
    <lineage>
        <taxon>Bacteria</taxon>
        <taxon>Bacillati</taxon>
        <taxon>Actinomycetota</taxon>
        <taxon>Actinomycetes</taxon>
        <taxon>Micrococcales</taxon>
        <taxon>Microbacteriaceae</taxon>
        <taxon>Microbacterium</taxon>
    </lineage>
</organism>
<dbReference type="Proteomes" id="UP001321543">
    <property type="component" value="Chromosome"/>
</dbReference>
<keyword evidence="3" id="KW-1185">Reference proteome</keyword>
<gene>
    <name evidence="2" type="ORF">GCM10025863_23550</name>
</gene>
<feature type="transmembrane region" description="Helical" evidence="1">
    <location>
        <begin position="77"/>
        <end position="98"/>
    </location>
</feature>
<evidence type="ECO:0000256" key="1">
    <source>
        <dbReference type="SAM" id="Phobius"/>
    </source>
</evidence>
<protein>
    <submittedName>
        <fullName evidence="2">Uncharacterized protein</fullName>
    </submittedName>
</protein>
<feature type="transmembrane region" description="Helical" evidence="1">
    <location>
        <begin position="6"/>
        <end position="23"/>
    </location>
</feature>
<sequence length="163" mass="17637">MSGFAVKTVIILIVIALVVVLIARAFRRVAPAKVTTRRQRMPMLVVVAGVVLLAAGFLLGVAAFASRYTAQLLPARIASVVLFLVGVALLLAYRNWYLEAGADAVRFRTVFGSEKHIAYRDIASCRTVRVAGRERVVVRSRDGVRLSVDRGRYNVAALLAAAG</sequence>
<feature type="transmembrane region" description="Helical" evidence="1">
    <location>
        <begin position="44"/>
        <end position="65"/>
    </location>
</feature>